<proteinExistence type="predicted"/>
<feature type="non-terminal residue" evidence="3">
    <location>
        <position position="1"/>
    </location>
</feature>
<sequence length="334" mass="36799">TALSENCVNIENLKKALPKKILLIHGDKDYTVPVEATLQFHQVLLDLKIEGIRLCQYPGMNHEDPVVVTKFAPSPLPDASTTIAYEDTGEEAKPAILLVPGLGDARQSYRFIAPKLHRDGRYRIIVMDLRGAGESSVGFSSYTPEDVAGDMIAVLNHARVVKPAVLVGHSLSAASANIVAVKHPDRVQGIVILNGLVRDLPADKYFRPICGPLFSSFWGASVWIMYWKSLFTDQSKKPADLEEYATSLKEMLQEKGKLAVMVAFIKATKEPAWKLVPEVQAPVLLIYGDKDPDFSDAAAEPMLLEESYKKSSKIEAFIIEGLGHYPVSDKNIVK</sequence>
<organism evidence="3 4">
    <name type="scientific">Paraglomus occultum</name>
    <dbReference type="NCBI Taxonomy" id="144539"/>
    <lineage>
        <taxon>Eukaryota</taxon>
        <taxon>Fungi</taxon>
        <taxon>Fungi incertae sedis</taxon>
        <taxon>Mucoromycota</taxon>
        <taxon>Glomeromycotina</taxon>
        <taxon>Glomeromycetes</taxon>
        <taxon>Paraglomerales</taxon>
        <taxon>Paraglomeraceae</taxon>
        <taxon>Paraglomus</taxon>
    </lineage>
</organism>
<dbReference type="SUPFAM" id="SSF53474">
    <property type="entry name" value="alpha/beta-Hydrolases"/>
    <property type="match status" value="2"/>
</dbReference>
<dbReference type="OrthoDB" id="408373at2759"/>
<dbReference type="EMBL" id="CAJVPJ010000491">
    <property type="protein sequence ID" value="CAG8530394.1"/>
    <property type="molecule type" value="Genomic_DNA"/>
</dbReference>
<evidence type="ECO:0000313" key="3">
    <source>
        <dbReference type="EMBL" id="CAG8530394.1"/>
    </source>
</evidence>
<dbReference type="Proteomes" id="UP000789572">
    <property type="component" value="Unassembled WGS sequence"/>
</dbReference>
<accession>A0A9N9AES0</accession>
<dbReference type="PANTHER" id="PTHR43433:SF5">
    <property type="entry name" value="AB HYDROLASE-1 DOMAIN-CONTAINING PROTEIN"/>
    <property type="match status" value="1"/>
</dbReference>
<name>A0A9N9AES0_9GLOM</name>
<dbReference type="InterPro" id="IPR001375">
    <property type="entry name" value="Peptidase_S9_cat"/>
</dbReference>
<keyword evidence="4" id="KW-1185">Reference proteome</keyword>
<dbReference type="InterPro" id="IPR022742">
    <property type="entry name" value="Hydrolase_4"/>
</dbReference>
<protein>
    <submittedName>
        <fullName evidence="3">2487_t:CDS:1</fullName>
    </submittedName>
</protein>
<dbReference type="PANTHER" id="PTHR43433">
    <property type="entry name" value="HYDROLASE, ALPHA/BETA FOLD FAMILY PROTEIN"/>
    <property type="match status" value="1"/>
</dbReference>
<dbReference type="Pfam" id="PF12146">
    <property type="entry name" value="Hydrolase_4"/>
    <property type="match status" value="1"/>
</dbReference>
<dbReference type="InterPro" id="IPR000073">
    <property type="entry name" value="AB_hydrolase_1"/>
</dbReference>
<evidence type="ECO:0000259" key="1">
    <source>
        <dbReference type="Pfam" id="PF00326"/>
    </source>
</evidence>
<gene>
    <name evidence="3" type="ORF">POCULU_LOCUS4030</name>
</gene>
<dbReference type="PRINTS" id="PR00111">
    <property type="entry name" value="ABHYDROLASE"/>
</dbReference>
<dbReference type="InterPro" id="IPR050471">
    <property type="entry name" value="AB_hydrolase"/>
</dbReference>
<evidence type="ECO:0000259" key="2">
    <source>
        <dbReference type="Pfam" id="PF12146"/>
    </source>
</evidence>
<dbReference type="GO" id="GO:0006508">
    <property type="term" value="P:proteolysis"/>
    <property type="evidence" value="ECO:0007669"/>
    <property type="project" value="InterPro"/>
</dbReference>
<dbReference type="Gene3D" id="3.40.50.1820">
    <property type="entry name" value="alpha/beta hydrolase"/>
    <property type="match status" value="2"/>
</dbReference>
<dbReference type="AlphaFoldDB" id="A0A9N9AES0"/>
<reference evidence="3" key="1">
    <citation type="submission" date="2021-06" db="EMBL/GenBank/DDBJ databases">
        <authorList>
            <person name="Kallberg Y."/>
            <person name="Tangrot J."/>
            <person name="Rosling A."/>
        </authorList>
    </citation>
    <scope>NUCLEOTIDE SEQUENCE</scope>
    <source>
        <strain evidence="3">IA702</strain>
    </source>
</reference>
<dbReference type="GO" id="GO:0008236">
    <property type="term" value="F:serine-type peptidase activity"/>
    <property type="evidence" value="ECO:0007669"/>
    <property type="project" value="InterPro"/>
</dbReference>
<comment type="caution">
    <text evidence="3">The sequence shown here is derived from an EMBL/GenBank/DDBJ whole genome shotgun (WGS) entry which is preliminary data.</text>
</comment>
<dbReference type="Pfam" id="PF00326">
    <property type="entry name" value="Peptidase_S9"/>
    <property type="match status" value="1"/>
</dbReference>
<feature type="domain" description="Peptidase S9 prolyl oligopeptidase catalytic" evidence="1">
    <location>
        <begin position="10"/>
        <end position="62"/>
    </location>
</feature>
<dbReference type="InterPro" id="IPR029058">
    <property type="entry name" value="AB_hydrolase_fold"/>
</dbReference>
<feature type="domain" description="Serine aminopeptidase S33" evidence="2">
    <location>
        <begin position="91"/>
        <end position="329"/>
    </location>
</feature>
<evidence type="ECO:0000313" key="4">
    <source>
        <dbReference type="Proteomes" id="UP000789572"/>
    </source>
</evidence>